<name>A0ABP8HR09_9BURK</name>
<comment type="caution">
    <text evidence="2">The sequence shown here is derived from an EMBL/GenBank/DDBJ whole genome shotgun (WGS) entry which is preliminary data.</text>
</comment>
<dbReference type="EMBL" id="BAABGJ010000021">
    <property type="protein sequence ID" value="GAA4342906.1"/>
    <property type="molecule type" value="Genomic_DNA"/>
</dbReference>
<organism evidence="2 3">
    <name type="scientific">Variovorax defluvii</name>
    <dbReference type="NCBI Taxonomy" id="913761"/>
    <lineage>
        <taxon>Bacteria</taxon>
        <taxon>Pseudomonadati</taxon>
        <taxon>Pseudomonadota</taxon>
        <taxon>Betaproteobacteria</taxon>
        <taxon>Burkholderiales</taxon>
        <taxon>Comamonadaceae</taxon>
        <taxon>Variovorax</taxon>
    </lineage>
</organism>
<dbReference type="Proteomes" id="UP001500975">
    <property type="component" value="Unassembled WGS sequence"/>
</dbReference>
<evidence type="ECO:0000313" key="2">
    <source>
        <dbReference type="EMBL" id="GAA4342906.1"/>
    </source>
</evidence>
<sequence>MNTLRISRRPVAALAIGVASLVGALSAHAAYNPPIHMVNGIEYMSGGISSDEATLMQTVAPRWPATFEFAIKHGSRSDFAANVAVTVRDASGRAVLSHVTADGPFMVARLDPGRYEVEATLADQTLKQAIEVHAGAPTRALFLWPPGTDMSAHS</sequence>
<gene>
    <name evidence="2" type="ORF">GCM10023165_24920</name>
</gene>
<accession>A0ABP8HR09</accession>
<reference evidence="3" key="1">
    <citation type="journal article" date="2019" name="Int. J. Syst. Evol. Microbiol.">
        <title>The Global Catalogue of Microorganisms (GCM) 10K type strain sequencing project: providing services to taxonomists for standard genome sequencing and annotation.</title>
        <authorList>
            <consortium name="The Broad Institute Genomics Platform"/>
            <consortium name="The Broad Institute Genome Sequencing Center for Infectious Disease"/>
            <person name="Wu L."/>
            <person name="Ma J."/>
        </authorList>
    </citation>
    <scope>NUCLEOTIDE SEQUENCE [LARGE SCALE GENOMIC DNA]</scope>
    <source>
        <strain evidence="3">JCM 17804</strain>
    </source>
</reference>
<evidence type="ECO:0008006" key="4">
    <source>
        <dbReference type="Google" id="ProtNLM"/>
    </source>
</evidence>
<proteinExistence type="predicted"/>
<feature type="signal peptide" evidence="1">
    <location>
        <begin position="1"/>
        <end position="29"/>
    </location>
</feature>
<feature type="chain" id="PRO_5047005403" description="Carboxypeptidase regulatory-like domain-containing protein" evidence="1">
    <location>
        <begin position="30"/>
        <end position="154"/>
    </location>
</feature>
<keyword evidence="3" id="KW-1185">Reference proteome</keyword>
<evidence type="ECO:0000256" key="1">
    <source>
        <dbReference type="SAM" id="SignalP"/>
    </source>
</evidence>
<keyword evidence="1" id="KW-0732">Signal</keyword>
<dbReference type="RefSeq" id="WP_345538207.1">
    <property type="nucleotide sequence ID" value="NZ_BAABGJ010000021.1"/>
</dbReference>
<protein>
    <recommendedName>
        <fullName evidence="4">Carboxypeptidase regulatory-like domain-containing protein</fullName>
    </recommendedName>
</protein>
<evidence type="ECO:0000313" key="3">
    <source>
        <dbReference type="Proteomes" id="UP001500975"/>
    </source>
</evidence>